<reference evidence="6" key="1">
    <citation type="submission" date="2019-08" db="EMBL/GenBank/DDBJ databases">
        <authorList>
            <person name="Kucharzyk K."/>
            <person name="Murdoch R.W."/>
            <person name="Higgins S."/>
            <person name="Loffler F."/>
        </authorList>
    </citation>
    <scope>NUCLEOTIDE SEQUENCE</scope>
</reference>
<dbReference type="InterPro" id="IPR000023">
    <property type="entry name" value="Phosphofructokinase_dom"/>
</dbReference>
<dbReference type="AlphaFoldDB" id="A0A645JF77"/>
<dbReference type="Pfam" id="PF00365">
    <property type="entry name" value="PFK"/>
    <property type="match status" value="1"/>
</dbReference>
<dbReference type="InterPro" id="IPR035966">
    <property type="entry name" value="PKF_sf"/>
</dbReference>
<dbReference type="GO" id="GO:0070095">
    <property type="term" value="F:fructose-6-phosphate binding"/>
    <property type="evidence" value="ECO:0007669"/>
    <property type="project" value="TreeGrafter"/>
</dbReference>
<dbReference type="SUPFAM" id="SSF53784">
    <property type="entry name" value="Phosphofructokinase"/>
    <property type="match status" value="1"/>
</dbReference>
<comment type="caution">
    <text evidence="6">The sequence shown here is derived from an EMBL/GenBank/DDBJ whole genome shotgun (WGS) entry which is preliminary data.</text>
</comment>
<feature type="domain" description="Phosphofructokinase" evidence="5">
    <location>
        <begin position="2"/>
        <end position="57"/>
    </location>
</feature>
<evidence type="ECO:0000256" key="4">
    <source>
        <dbReference type="ARBA" id="ARBA00022842"/>
    </source>
</evidence>
<dbReference type="Gene3D" id="3.40.50.450">
    <property type="match status" value="1"/>
</dbReference>
<dbReference type="GO" id="GO:0061621">
    <property type="term" value="P:canonical glycolysis"/>
    <property type="evidence" value="ECO:0007669"/>
    <property type="project" value="TreeGrafter"/>
</dbReference>
<dbReference type="GO" id="GO:0005945">
    <property type="term" value="C:6-phosphofructokinase complex"/>
    <property type="evidence" value="ECO:0007669"/>
    <property type="project" value="TreeGrafter"/>
</dbReference>
<name>A0A645JF77_9ZZZZ</name>
<proteinExistence type="predicted"/>
<dbReference type="GO" id="GO:0016208">
    <property type="term" value="F:AMP binding"/>
    <property type="evidence" value="ECO:0007669"/>
    <property type="project" value="TreeGrafter"/>
</dbReference>
<evidence type="ECO:0000259" key="5">
    <source>
        <dbReference type="Pfam" id="PF00365"/>
    </source>
</evidence>
<evidence type="ECO:0000256" key="3">
    <source>
        <dbReference type="ARBA" id="ARBA00022777"/>
    </source>
</evidence>
<dbReference type="PANTHER" id="PTHR13697">
    <property type="entry name" value="PHOSPHOFRUCTOKINASE"/>
    <property type="match status" value="1"/>
</dbReference>
<keyword evidence="2" id="KW-0479">Metal-binding</keyword>
<dbReference type="GO" id="GO:0030388">
    <property type="term" value="P:fructose 1,6-bisphosphate metabolic process"/>
    <property type="evidence" value="ECO:0007669"/>
    <property type="project" value="TreeGrafter"/>
</dbReference>
<dbReference type="EMBL" id="VSSQ01140024">
    <property type="protein sequence ID" value="MPN62261.1"/>
    <property type="molecule type" value="Genomic_DNA"/>
</dbReference>
<dbReference type="UniPathway" id="UPA00109">
    <property type="reaction ID" value="UER00182"/>
</dbReference>
<keyword evidence="1 6" id="KW-0808">Transferase</keyword>
<dbReference type="GO" id="GO:0048029">
    <property type="term" value="F:monosaccharide binding"/>
    <property type="evidence" value="ECO:0007669"/>
    <property type="project" value="TreeGrafter"/>
</dbReference>
<dbReference type="GO" id="GO:0006002">
    <property type="term" value="P:fructose 6-phosphate metabolic process"/>
    <property type="evidence" value="ECO:0007669"/>
    <property type="project" value="TreeGrafter"/>
</dbReference>
<keyword evidence="3 6" id="KW-0418">Kinase</keyword>
<evidence type="ECO:0000256" key="2">
    <source>
        <dbReference type="ARBA" id="ARBA00022723"/>
    </source>
</evidence>
<sequence>MIAEGAGGAKDFCDYVKDQTDVDVRPIVLGYTQRGGNPSAFDRVIASRMGAHAVNCLLNGVYNRAVGIRNNQIYDMDLTEALEVKRDFDYNLYNLNNVLARG</sequence>
<accession>A0A645JF77</accession>
<dbReference type="GO" id="GO:0005524">
    <property type="term" value="F:ATP binding"/>
    <property type="evidence" value="ECO:0007669"/>
    <property type="project" value="TreeGrafter"/>
</dbReference>
<keyword evidence="4" id="KW-0460">Magnesium</keyword>
<dbReference type="GO" id="GO:0003872">
    <property type="term" value="F:6-phosphofructokinase activity"/>
    <property type="evidence" value="ECO:0007669"/>
    <property type="project" value="UniProtKB-EC"/>
</dbReference>
<dbReference type="Gene3D" id="3.40.50.460">
    <property type="entry name" value="Phosphofructokinase domain"/>
    <property type="match status" value="1"/>
</dbReference>
<dbReference type="GO" id="GO:0046872">
    <property type="term" value="F:metal ion binding"/>
    <property type="evidence" value="ECO:0007669"/>
    <property type="project" value="UniProtKB-KW"/>
</dbReference>
<evidence type="ECO:0000256" key="1">
    <source>
        <dbReference type="ARBA" id="ARBA00022679"/>
    </source>
</evidence>
<protein>
    <submittedName>
        <fullName evidence="6">ATP-dependent 6-phosphofructokinase</fullName>
        <ecNumber evidence="6">2.7.1.11</ecNumber>
    </submittedName>
</protein>
<evidence type="ECO:0000313" key="6">
    <source>
        <dbReference type="EMBL" id="MPN62261.1"/>
    </source>
</evidence>
<organism evidence="6">
    <name type="scientific">bioreactor metagenome</name>
    <dbReference type="NCBI Taxonomy" id="1076179"/>
    <lineage>
        <taxon>unclassified sequences</taxon>
        <taxon>metagenomes</taxon>
        <taxon>ecological metagenomes</taxon>
    </lineage>
</organism>
<dbReference type="GO" id="GO:0042802">
    <property type="term" value="F:identical protein binding"/>
    <property type="evidence" value="ECO:0007669"/>
    <property type="project" value="TreeGrafter"/>
</dbReference>
<dbReference type="PANTHER" id="PTHR13697:SF4">
    <property type="entry name" value="ATP-DEPENDENT 6-PHOSPHOFRUCTOKINASE"/>
    <property type="match status" value="1"/>
</dbReference>
<dbReference type="EC" id="2.7.1.11" evidence="6"/>
<gene>
    <name evidence="6" type="primary">pfkA_44</name>
    <name evidence="6" type="ORF">SDC9_210008</name>
</gene>